<dbReference type="HOGENOM" id="CLU_012954_6_0_1"/>
<reference evidence="2" key="2">
    <citation type="submission" date="2018-05" db="EMBL/GenBank/DDBJ databases">
        <title>OpunRS2 (Oryza punctata Reference Sequence Version 2).</title>
        <authorList>
            <person name="Zhang J."/>
            <person name="Kudrna D."/>
            <person name="Lee S."/>
            <person name="Talag J."/>
            <person name="Welchert J."/>
            <person name="Wing R.A."/>
        </authorList>
    </citation>
    <scope>NUCLEOTIDE SEQUENCE [LARGE SCALE GENOMIC DNA]</scope>
</reference>
<proteinExistence type="predicted"/>
<feature type="region of interest" description="Disordered" evidence="1">
    <location>
        <begin position="1"/>
        <end position="185"/>
    </location>
</feature>
<dbReference type="Gramene" id="OPUNC03G25930.1">
    <property type="protein sequence ID" value="OPUNC03G25930.1"/>
    <property type="gene ID" value="OPUNC03G25930"/>
</dbReference>
<dbReference type="InterPro" id="IPR009003">
    <property type="entry name" value="Peptidase_S1_PA"/>
</dbReference>
<dbReference type="EnsemblPlants" id="OPUNC03G25930.1">
    <property type="protein sequence ID" value="OPUNC03G25930.1"/>
    <property type="gene ID" value="OPUNC03G25930"/>
</dbReference>
<dbReference type="PANTHER" id="PTHR47389">
    <property type="entry name" value="OS09G0436400 PROTEIN"/>
    <property type="match status" value="1"/>
</dbReference>
<dbReference type="AlphaFoldDB" id="A0A0E0KH32"/>
<feature type="compositionally biased region" description="Basic and acidic residues" evidence="1">
    <location>
        <begin position="147"/>
        <end position="171"/>
    </location>
</feature>
<evidence type="ECO:0000256" key="1">
    <source>
        <dbReference type="SAM" id="MobiDB-lite"/>
    </source>
</evidence>
<dbReference type="STRING" id="4537.A0A0E0KH32"/>
<name>A0A0E0KH32_ORYPU</name>
<protein>
    <submittedName>
        <fullName evidence="2">Uncharacterized protein</fullName>
    </submittedName>
</protein>
<accession>A0A0E0KH32</accession>
<keyword evidence="3" id="KW-1185">Reference proteome</keyword>
<dbReference type="OMA" id="NSEFGHE"/>
<evidence type="ECO:0000313" key="3">
    <source>
        <dbReference type="Proteomes" id="UP000026962"/>
    </source>
</evidence>
<evidence type="ECO:0000313" key="2">
    <source>
        <dbReference type="EnsemblPlants" id="OPUNC03G25930.1"/>
    </source>
</evidence>
<dbReference type="Proteomes" id="UP000026962">
    <property type="component" value="Chromosome 3"/>
</dbReference>
<reference evidence="2" key="1">
    <citation type="submission" date="2015-04" db="UniProtKB">
        <authorList>
            <consortium name="EnsemblPlants"/>
        </authorList>
    </citation>
    <scope>IDENTIFICATION</scope>
</reference>
<organism evidence="2">
    <name type="scientific">Oryza punctata</name>
    <name type="common">Red rice</name>
    <dbReference type="NCBI Taxonomy" id="4537"/>
    <lineage>
        <taxon>Eukaryota</taxon>
        <taxon>Viridiplantae</taxon>
        <taxon>Streptophyta</taxon>
        <taxon>Embryophyta</taxon>
        <taxon>Tracheophyta</taxon>
        <taxon>Spermatophyta</taxon>
        <taxon>Magnoliopsida</taxon>
        <taxon>Liliopsida</taxon>
        <taxon>Poales</taxon>
        <taxon>Poaceae</taxon>
        <taxon>BOP clade</taxon>
        <taxon>Oryzoideae</taxon>
        <taxon>Oryzeae</taxon>
        <taxon>Oryzinae</taxon>
        <taxon>Oryza</taxon>
    </lineage>
</organism>
<dbReference type="SUPFAM" id="SSF50494">
    <property type="entry name" value="Trypsin-like serine proteases"/>
    <property type="match status" value="1"/>
</dbReference>
<dbReference type="PANTHER" id="PTHR47389:SF5">
    <property type="entry name" value="OS09G0436700 PROTEIN"/>
    <property type="match status" value="1"/>
</dbReference>
<sequence>MGSGSPPKVPPGSCAPADEDQESVSHPFSPSLTGGGIPTLPPPCRRPTGGSTTADPSRELLHTPPWREGTSTSSPSPPQPAGGSGRAKRTYWFASMAAQPQASCPEATDSKQSESNLPLPTPQPQLLPEYGPHVIEQRRKNNSRSKSPRDAEGTSQEEKQPQEIAHEHVSSDSDSSSDSSPLREPQAPLVPMLIASGEVVYGITKDPKAAQDYHWAYRKYEDKLDGKEINECTGIVVEYDEVKKSAIILTSAWIICTKKPFDDWSYKDYAPEAKVIAHMLDDTISECRLLYFNKHFDIACFEIVGGLHLQILPLEFDLDYDQDLCVLARNKKMDLICTTVKVKYLDPYEHQHNHYMFIDRSIPKCGTGGALVNVSGNIMGMLFYTLPNVAFIPSSLILKCLRLWRKFGQLIRPKLGLKLRTLEDILLGIGERNLEKGNDSNSEVDVEVGVFHVRKCTRRLLTLSVELCDNIEVFC</sequence>